<dbReference type="PANTHER" id="PTHR23227:SF83">
    <property type="entry name" value="ENDONUCLEASE_EXONUCLEASE_PHOSPHATASE DOMAIN-CONTAINING PROTEIN"/>
    <property type="match status" value="1"/>
</dbReference>
<dbReference type="EMBL" id="JAHKSW010000019">
    <property type="protein sequence ID" value="KAG7320065.1"/>
    <property type="molecule type" value="Genomic_DNA"/>
</dbReference>
<dbReference type="AlphaFoldDB" id="A0A9D3NDE2"/>
<reference evidence="3 4" key="1">
    <citation type="submission" date="2021-06" db="EMBL/GenBank/DDBJ databases">
        <title>Chromosome-level genome assembly of the red-tail catfish (Hemibagrus wyckioides).</title>
        <authorList>
            <person name="Shao F."/>
        </authorList>
    </citation>
    <scope>NUCLEOTIDE SEQUENCE [LARGE SCALE GENOMIC DNA]</scope>
    <source>
        <strain evidence="3">EC202008001</strain>
        <tissue evidence="3">Blood</tissue>
    </source>
</reference>
<evidence type="ECO:0000256" key="2">
    <source>
        <dbReference type="SAM" id="MobiDB-lite"/>
    </source>
</evidence>
<name>A0A9D3NDE2_9TELE</name>
<evidence type="ECO:0000313" key="4">
    <source>
        <dbReference type="Proteomes" id="UP000824219"/>
    </source>
</evidence>
<evidence type="ECO:0000256" key="1">
    <source>
        <dbReference type="SAM" id="Coils"/>
    </source>
</evidence>
<gene>
    <name evidence="3" type="ORF">KOW79_015918</name>
</gene>
<organism evidence="3 4">
    <name type="scientific">Hemibagrus wyckioides</name>
    <dbReference type="NCBI Taxonomy" id="337641"/>
    <lineage>
        <taxon>Eukaryota</taxon>
        <taxon>Metazoa</taxon>
        <taxon>Chordata</taxon>
        <taxon>Craniata</taxon>
        <taxon>Vertebrata</taxon>
        <taxon>Euteleostomi</taxon>
        <taxon>Actinopterygii</taxon>
        <taxon>Neopterygii</taxon>
        <taxon>Teleostei</taxon>
        <taxon>Ostariophysi</taxon>
        <taxon>Siluriformes</taxon>
        <taxon>Bagridae</taxon>
        <taxon>Hemibagrus</taxon>
    </lineage>
</organism>
<dbReference type="PANTHER" id="PTHR23227">
    <property type="entry name" value="BUCENTAUR RELATED"/>
    <property type="match status" value="1"/>
</dbReference>
<sequence length="700" mass="79835">MERKQRSRRTHRPPRTDTPATEDPVQTGSLLDPGLKCDDETQTDSAVPQGSVSEAEEKSQKGEVSSSLLDSERSILEERVRELEELLCEAERELLSHRAAFLLAPNEVTPAECEEKHKQATESAEQMQKQDADLKSQVDTLKDTVQELGLLLTEKHTECADTTRLYETELNLRTRVQSECKQKEEMFNQETRSLRVALNEAERKYEQVMESNAQLEIKNSRLWSDVRLMQDAMLDEERSLTRIHCNDMKTECELKKRELNSLQSKQNEMEETSLKECEREKEAHSVLKCDQMTSTHHEELLQVSHAEAEGKFEYTAQLEDENSELKSQVKTLQDAVQGLSSLLAETRRKCEKEKEDYNLLKARCQQMEETLQECEELLKTYRGMEIPFLFSLIKCLHGQCSQCNIEQTVCQTRTREESSEAVSKKAEAQQVGSCPCSIGFRSGDMLGQSITFTLSFFIKAVVILEVVVKEAKQHYGQKLESQLQQSGSRSLWQGLRTMTDYKTPSSRSVNADASLADELKTFYARFEAAAHSANSGSRVSCALKSSNCGAAESNWRMISKHHKSYLKDYRAVLINREGCVKKGIWRKTLLNLIIQIANILKFILDQSRPGLTTAMGTFGVKERNLDGQMVVNFAKRMDMAVVNTYFQKREEHRVTYKSGGRSTQVDYILCRRDNLKEISDLCKCEAHTHCNYPISADNAK</sequence>
<feature type="coiled-coil region" evidence="1">
    <location>
        <begin position="245"/>
        <end position="272"/>
    </location>
</feature>
<feature type="coiled-coil region" evidence="1">
    <location>
        <begin position="191"/>
        <end position="218"/>
    </location>
</feature>
<keyword evidence="4" id="KW-1185">Reference proteome</keyword>
<dbReference type="Gene3D" id="1.20.5.4090">
    <property type="match status" value="3"/>
</dbReference>
<protein>
    <submittedName>
        <fullName evidence="3">Uncharacterized protein</fullName>
    </submittedName>
</protein>
<feature type="coiled-coil region" evidence="1">
    <location>
        <begin position="315"/>
        <end position="384"/>
    </location>
</feature>
<accession>A0A9D3NDE2</accession>
<feature type="compositionally biased region" description="Basic residues" evidence="2">
    <location>
        <begin position="1"/>
        <end position="13"/>
    </location>
</feature>
<feature type="coiled-coil region" evidence="1">
    <location>
        <begin position="117"/>
        <end position="144"/>
    </location>
</feature>
<keyword evidence="1" id="KW-0175">Coiled coil</keyword>
<evidence type="ECO:0000313" key="3">
    <source>
        <dbReference type="EMBL" id="KAG7320065.1"/>
    </source>
</evidence>
<feature type="region of interest" description="Disordered" evidence="2">
    <location>
        <begin position="1"/>
        <end position="71"/>
    </location>
</feature>
<comment type="caution">
    <text evidence="3">The sequence shown here is derived from an EMBL/GenBank/DDBJ whole genome shotgun (WGS) entry which is preliminary data.</text>
</comment>
<feature type="compositionally biased region" description="Polar residues" evidence="2">
    <location>
        <begin position="43"/>
        <end position="52"/>
    </location>
</feature>
<proteinExistence type="predicted"/>
<dbReference type="OrthoDB" id="8962335at2759"/>
<dbReference type="Proteomes" id="UP000824219">
    <property type="component" value="Linkage Group LG19"/>
</dbReference>
<dbReference type="InterPro" id="IPR027124">
    <property type="entry name" value="Swc5/CFDP1/2"/>
</dbReference>
<feature type="non-terminal residue" evidence="3">
    <location>
        <position position="700"/>
    </location>
</feature>